<dbReference type="InterPro" id="IPR001269">
    <property type="entry name" value="DUS_fam"/>
</dbReference>
<evidence type="ECO:0000256" key="5">
    <source>
        <dbReference type="ARBA" id="ARBA00022643"/>
    </source>
</evidence>
<accession>A0A5C5X660</accession>
<keyword evidence="4 12" id="KW-0285">Flavoprotein</keyword>
<dbReference type="InterPro" id="IPR024036">
    <property type="entry name" value="tRNA-dHydroUridine_Synthase_C"/>
</dbReference>
<evidence type="ECO:0000256" key="10">
    <source>
        <dbReference type="ARBA" id="ARBA00048205"/>
    </source>
</evidence>
<dbReference type="PROSITE" id="PS01136">
    <property type="entry name" value="UPF0034"/>
    <property type="match status" value="1"/>
</dbReference>
<proteinExistence type="inferred from homology"/>
<evidence type="ECO:0000256" key="4">
    <source>
        <dbReference type="ARBA" id="ARBA00022630"/>
    </source>
</evidence>
<reference evidence="16 17" key="1">
    <citation type="submission" date="2019-02" db="EMBL/GenBank/DDBJ databases">
        <title>Deep-cultivation of Planctomycetes and their phenomic and genomic characterization uncovers novel biology.</title>
        <authorList>
            <person name="Wiegand S."/>
            <person name="Jogler M."/>
            <person name="Boedeker C."/>
            <person name="Pinto D."/>
            <person name="Vollmers J."/>
            <person name="Rivas-Marin E."/>
            <person name="Kohn T."/>
            <person name="Peeters S.H."/>
            <person name="Heuer A."/>
            <person name="Rast P."/>
            <person name="Oberbeckmann S."/>
            <person name="Bunk B."/>
            <person name="Jeske O."/>
            <person name="Meyerdierks A."/>
            <person name="Storesund J.E."/>
            <person name="Kallscheuer N."/>
            <person name="Luecker S."/>
            <person name="Lage O.M."/>
            <person name="Pohl T."/>
            <person name="Merkel B.J."/>
            <person name="Hornburger P."/>
            <person name="Mueller R.-W."/>
            <person name="Bruemmer F."/>
            <person name="Labrenz M."/>
            <person name="Spormann A.M."/>
            <person name="Op Den Camp H."/>
            <person name="Overmann J."/>
            <person name="Amann R."/>
            <person name="Jetten M.S.M."/>
            <person name="Mascher T."/>
            <person name="Medema M.H."/>
            <person name="Devos D.P."/>
            <person name="Kaster A.-K."/>
            <person name="Ovreas L."/>
            <person name="Rohde M."/>
            <person name="Galperin M.Y."/>
            <person name="Jogler C."/>
        </authorList>
    </citation>
    <scope>NUCLEOTIDE SEQUENCE [LARGE SCALE GENOMIC DNA]</scope>
    <source>
        <strain evidence="16 17">KOR42</strain>
    </source>
</reference>
<feature type="binding site" evidence="14">
    <location>
        <begin position="254"/>
        <end position="255"/>
    </location>
    <ligand>
        <name>FMN</name>
        <dbReference type="ChEBI" id="CHEBI:58210"/>
    </ligand>
</feature>
<dbReference type="PANTHER" id="PTHR45846:SF1">
    <property type="entry name" value="TRNA-DIHYDROURIDINE(47) SYNTHASE [NAD(P)(+)]-LIKE"/>
    <property type="match status" value="1"/>
</dbReference>
<evidence type="ECO:0000256" key="3">
    <source>
        <dbReference type="ARBA" id="ARBA00022555"/>
    </source>
</evidence>
<evidence type="ECO:0000256" key="8">
    <source>
        <dbReference type="ARBA" id="ARBA00022884"/>
    </source>
</evidence>
<comment type="similarity">
    <text evidence="12">Belongs to the dus family.</text>
</comment>
<evidence type="ECO:0000256" key="11">
    <source>
        <dbReference type="ARBA" id="ARBA00048802"/>
    </source>
</evidence>
<evidence type="ECO:0000256" key="2">
    <source>
        <dbReference type="ARBA" id="ARBA00002790"/>
    </source>
</evidence>
<evidence type="ECO:0000313" key="17">
    <source>
        <dbReference type="Proteomes" id="UP000317243"/>
    </source>
</evidence>
<keyword evidence="7" id="KW-0521">NADP</keyword>
<keyword evidence="8" id="KW-0694">RNA-binding</keyword>
<evidence type="ECO:0000256" key="14">
    <source>
        <dbReference type="PIRSR" id="PIRSR006621-2"/>
    </source>
</evidence>
<keyword evidence="14" id="KW-0547">Nucleotide-binding</keyword>
<dbReference type="EMBL" id="SIHI01000001">
    <property type="protein sequence ID" value="TWT58404.1"/>
    <property type="molecule type" value="Genomic_DNA"/>
</dbReference>
<evidence type="ECO:0000256" key="13">
    <source>
        <dbReference type="PIRSR" id="PIRSR006621-1"/>
    </source>
</evidence>
<sequence>MRAGSHISLQKLVSLVSLAASSETDESPIDIGNRRIPSRYFLAPLAGYTHLAFRRVIRELGGLGLATTDLVLASQLVAKSRKSQQLVATCESDQPLSVQIFSGITAELVKAAKWLEDRGYQGIDINMGCPMAKINSSGGGARLMCDVDGACTAVSQVVEAVSVPVTVKMRLGWDRDHLTAPALAREFEQCGLKAITIHGRTRQQGFHGSVDLDGIRKTVEAVQSIPIVGNGDVRTPEDAIAMRQQTGCAAVAIGRGAILDPWIFRKLADQARGLEPFEPSRNDQIEFLKRHFTLMCEQHEDYSCILFRKFVGWYGQRLGIPEDLEDRLRRFESIEEFNEIVEQVAERHGERVATVPTALLKVPNGPVERW</sequence>
<dbReference type="GO" id="GO:0000049">
    <property type="term" value="F:tRNA binding"/>
    <property type="evidence" value="ECO:0007669"/>
    <property type="project" value="UniProtKB-KW"/>
</dbReference>
<evidence type="ECO:0000259" key="15">
    <source>
        <dbReference type="Pfam" id="PF01207"/>
    </source>
</evidence>
<dbReference type="InterPro" id="IPR013785">
    <property type="entry name" value="Aldolase_TIM"/>
</dbReference>
<evidence type="ECO:0000256" key="9">
    <source>
        <dbReference type="ARBA" id="ARBA00023002"/>
    </source>
</evidence>
<dbReference type="InterPro" id="IPR035587">
    <property type="entry name" value="DUS-like_FMN-bd"/>
</dbReference>
<keyword evidence="9 12" id="KW-0560">Oxidoreductase</keyword>
<feature type="domain" description="DUS-like FMN-binding" evidence="15">
    <location>
        <begin position="42"/>
        <end position="341"/>
    </location>
</feature>
<feature type="binding site" evidence="14">
    <location>
        <position position="99"/>
    </location>
    <ligand>
        <name>FMN</name>
        <dbReference type="ChEBI" id="CHEBI:58210"/>
    </ligand>
</feature>
<dbReference type="Pfam" id="PF01207">
    <property type="entry name" value="Dus"/>
    <property type="match status" value="1"/>
</dbReference>
<dbReference type="SUPFAM" id="SSF51395">
    <property type="entry name" value="FMN-linked oxidoreductases"/>
    <property type="match status" value="1"/>
</dbReference>
<evidence type="ECO:0000256" key="6">
    <source>
        <dbReference type="ARBA" id="ARBA00022694"/>
    </source>
</evidence>
<dbReference type="EC" id="1.3.1.-" evidence="12"/>
<keyword evidence="3" id="KW-0820">tRNA-binding</keyword>
<dbReference type="Gene3D" id="3.20.20.70">
    <property type="entry name" value="Aldolase class I"/>
    <property type="match status" value="1"/>
</dbReference>
<evidence type="ECO:0000256" key="1">
    <source>
        <dbReference type="ARBA" id="ARBA00001917"/>
    </source>
</evidence>
<feature type="active site" description="Proton donor" evidence="13">
    <location>
        <position position="129"/>
    </location>
</feature>
<dbReference type="InterPro" id="IPR018517">
    <property type="entry name" value="tRNA_hU_synthase_CS"/>
</dbReference>
<dbReference type="Proteomes" id="UP000317243">
    <property type="component" value="Unassembled WGS sequence"/>
</dbReference>
<feature type="binding site" evidence="14">
    <location>
        <position position="168"/>
    </location>
    <ligand>
        <name>FMN</name>
        <dbReference type="ChEBI" id="CHEBI:58210"/>
    </ligand>
</feature>
<dbReference type="GO" id="GO:0050660">
    <property type="term" value="F:flavin adenine dinucleotide binding"/>
    <property type="evidence" value="ECO:0007669"/>
    <property type="project" value="InterPro"/>
</dbReference>
<dbReference type="PANTHER" id="PTHR45846">
    <property type="entry name" value="TRNA-DIHYDROURIDINE(47) SYNTHASE [NAD(P)(+)]-LIKE"/>
    <property type="match status" value="1"/>
</dbReference>
<gene>
    <name evidence="16" type="primary">dusC_1</name>
    <name evidence="16" type="ORF">KOR42_17780</name>
</gene>
<comment type="caution">
    <text evidence="16">The sequence shown here is derived from an EMBL/GenBank/DDBJ whole genome shotgun (WGS) entry which is preliminary data.</text>
</comment>
<dbReference type="GO" id="GO:0017150">
    <property type="term" value="F:tRNA dihydrouridine synthase activity"/>
    <property type="evidence" value="ECO:0007669"/>
    <property type="project" value="InterPro"/>
</dbReference>
<comment type="cofactor">
    <cofactor evidence="1 12 14">
        <name>FMN</name>
        <dbReference type="ChEBI" id="CHEBI:58210"/>
    </cofactor>
</comment>
<keyword evidence="17" id="KW-1185">Reference proteome</keyword>
<evidence type="ECO:0000256" key="12">
    <source>
        <dbReference type="PIRNR" id="PIRNR006621"/>
    </source>
</evidence>
<keyword evidence="5 12" id="KW-0288">FMN</keyword>
<evidence type="ECO:0000256" key="7">
    <source>
        <dbReference type="ARBA" id="ARBA00022857"/>
    </source>
</evidence>
<protein>
    <recommendedName>
        <fullName evidence="12">tRNA-dihydrouridine synthase</fullName>
        <ecNumber evidence="12">1.3.1.-</ecNumber>
    </recommendedName>
</protein>
<dbReference type="AlphaFoldDB" id="A0A5C5X660"/>
<comment type="function">
    <text evidence="2 12">Catalyzes the synthesis of 5,6-dihydrouridine (D), a modified base found in the D-loop of most tRNAs, via the reduction of the C5-C6 double bond in target uridines.</text>
</comment>
<dbReference type="CDD" id="cd02801">
    <property type="entry name" value="DUS_like_FMN"/>
    <property type="match status" value="1"/>
</dbReference>
<feature type="binding site" evidence="14">
    <location>
        <position position="198"/>
    </location>
    <ligand>
        <name>FMN</name>
        <dbReference type="ChEBI" id="CHEBI:58210"/>
    </ligand>
</feature>
<dbReference type="PIRSF" id="PIRSF006621">
    <property type="entry name" value="Dus"/>
    <property type="match status" value="1"/>
</dbReference>
<comment type="catalytic activity">
    <reaction evidence="10">
        <text>a 5,6-dihydrouridine in tRNA + NADP(+) = a uridine in tRNA + NADPH + H(+)</text>
        <dbReference type="Rhea" id="RHEA:23624"/>
        <dbReference type="Rhea" id="RHEA-COMP:13339"/>
        <dbReference type="Rhea" id="RHEA-COMP:13887"/>
        <dbReference type="ChEBI" id="CHEBI:15378"/>
        <dbReference type="ChEBI" id="CHEBI:57783"/>
        <dbReference type="ChEBI" id="CHEBI:58349"/>
        <dbReference type="ChEBI" id="CHEBI:65315"/>
        <dbReference type="ChEBI" id="CHEBI:74443"/>
    </reaction>
</comment>
<keyword evidence="6 12" id="KW-0819">tRNA processing</keyword>
<organism evidence="16 17">
    <name type="scientific">Thalassoglobus neptunius</name>
    <dbReference type="NCBI Taxonomy" id="1938619"/>
    <lineage>
        <taxon>Bacteria</taxon>
        <taxon>Pseudomonadati</taxon>
        <taxon>Planctomycetota</taxon>
        <taxon>Planctomycetia</taxon>
        <taxon>Planctomycetales</taxon>
        <taxon>Planctomycetaceae</taxon>
        <taxon>Thalassoglobus</taxon>
    </lineage>
</organism>
<name>A0A5C5X660_9PLAN</name>
<comment type="catalytic activity">
    <reaction evidence="11">
        <text>a 5,6-dihydrouridine in tRNA + NAD(+) = a uridine in tRNA + NADH + H(+)</text>
        <dbReference type="Rhea" id="RHEA:54452"/>
        <dbReference type="Rhea" id="RHEA-COMP:13339"/>
        <dbReference type="Rhea" id="RHEA-COMP:13887"/>
        <dbReference type="ChEBI" id="CHEBI:15378"/>
        <dbReference type="ChEBI" id="CHEBI:57540"/>
        <dbReference type="ChEBI" id="CHEBI:57945"/>
        <dbReference type="ChEBI" id="CHEBI:65315"/>
        <dbReference type="ChEBI" id="CHEBI:74443"/>
    </reaction>
</comment>
<evidence type="ECO:0000313" key="16">
    <source>
        <dbReference type="EMBL" id="TWT58404.1"/>
    </source>
</evidence>
<dbReference type="Gene3D" id="1.10.1200.80">
    <property type="entry name" value="Putative flavin oxidoreducatase, domain 2"/>
    <property type="match status" value="1"/>
</dbReference>